<dbReference type="EMBL" id="KQ964497">
    <property type="protein sequence ID" value="KXN70618.1"/>
    <property type="molecule type" value="Genomic_DNA"/>
</dbReference>
<keyword evidence="3" id="KW-1185">Reference proteome</keyword>
<dbReference type="PANTHER" id="PTHR22957:SF268">
    <property type="entry name" value="ANKYRIN REPEAT-CONTAINING PROTEIN"/>
    <property type="match status" value="1"/>
</dbReference>
<dbReference type="Proteomes" id="UP000070444">
    <property type="component" value="Unassembled WGS sequence"/>
</dbReference>
<feature type="domain" description="Rab-GAP TBC" evidence="1">
    <location>
        <begin position="48"/>
        <end position="218"/>
    </location>
</feature>
<evidence type="ECO:0000259" key="1">
    <source>
        <dbReference type="PROSITE" id="PS50086"/>
    </source>
</evidence>
<proteinExistence type="predicted"/>
<dbReference type="InterPro" id="IPR035969">
    <property type="entry name" value="Rab-GAP_TBC_sf"/>
</dbReference>
<reference evidence="2 3" key="1">
    <citation type="journal article" date="2015" name="Genome Biol. Evol.">
        <title>Phylogenomic analyses indicate that early fungi evolved digesting cell walls of algal ancestors of land plants.</title>
        <authorList>
            <person name="Chang Y."/>
            <person name="Wang S."/>
            <person name="Sekimoto S."/>
            <person name="Aerts A.L."/>
            <person name="Choi C."/>
            <person name="Clum A."/>
            <person name="LaButti K.M."/>
            <person name="Lindquist E.A."/>
            <person name="Yee Ngan C."/>
            <person name="Ohm R.A."/>
            <person name="Salamov A.A."/>
            <person name="Grigoriev I.V."/>
            <person name="Spatafora J.W."/>
            <person name="Berbee M.L."/>
        </authorList>
    </citation>
    <scope>NUCLEOTIDE SEQUENCE [LARGE SCALE GENOMIC DNA]</scope>
    <source>
        <strain evidence="2 3">NRRL 28638</strain>
    </source>
</reference>
<dbReference type="Gene3D" id="1.10.472.80">
    <property type="entry name" value="Ypt/Rab-GAP domain of gyp1p, domain 3"/>
    <property type="match status" value="1"/>
</dbReference>
<evidence type="ECO:0000313" key="2">
    <source>
        <dbReference type="EMBL" id="KXN70618.1"/>
    </source>
</evidence>
<dbReference type="OrthoDB" id="27140at2759"/>
<evidence type="ECO:0000313" key="3">
    <source>
        <dbReference type="Proteomes" id="UP000070444"/>
    </source>
</evidence>
<dbReference type="OMA" id="NFRHETI"/>
<dbReference type="STRING" id="796925.A0A137P6I9"/>
<dbReference type="SMART" id="SM00164">
    <property type="entry name" value="TBC"/>
    <property type="match status" value="1"/>
</dbReference>
<dbReference type="GO" id="GO:0005096">
    <property type="term" value="F:GTPase activator activity"/>
    <property type="evidence" value="ECO:0007669"/>
    <property type="project" value="TreeGrafter"/>
</dbReference>
<dbReference type="Gene3D" id="1.10.8.270">
    <property type="entry name" value="putative rabgap domain of human tbc1 domain family member 14 like domains"/>
    <property type="match status" value="1"/>
</dbReference>
<dbReference type="SUPFAM" id="SSF47923">
    <property type="entry name" value="Ypt/Rab-GAP domain of gyp1p"/>
    <property type="match status" value="2"/>
</dbReference>
<protein>
    <submittedName>
        <fullName evidence="2">RabGAP/TBC</fullName>
    </submittedName>
</protein>
<name>A0A137P6I9_CONC2</name>
<dbReference type="AlphaFoldDB" id="A0A137P6I9"/>
<dbReference type="PROSITE" id="PS50086">
    <property type="entry name" value="TBC_RABGAP"/>
    <property type="match status" value="1"/>
</dbReference>
<sequence>MIPSSPVHKQWSPQNDVYCEDVVQEFSALLGAEMYVDLTKLRQISRYGIPDELRGDVWKYLLKVESADRNLKPMNIPIRSAEKLARLQARIQKPLLSKVYEDVIGAYLNYNKQAEFSSGWVHLCTPFVLVLEREVEVFYCFKNLMQTIDDYYYTNPLERQLTRFQTLFRMLIPDLNDYFEEEQVSLFEWSTSWLTNLFAKEMPPSTLISLWDLYFGTTNFMDLHLYMCIAILQQNRERLEELENSEIKAFLSRLPEMDIFSIRQIATDLQHQAMETLADQL</sequence>
<gene>
    <name evidence="2" type="ORF">CONCODRAFT_6783</name>
</gene>
<dbReference type="InterPro" id="IPR000195">
    <property type="entry name" value="Rab-GAP-TBC_dom"/>
</dbReference>
<dbReference type="Gene3D" id="1.10.10.750">
    <property type="entry name" value="Ypt/Rab-GAP domain of gyp1p, domain 1"/>
    <property type="match status" value="1"/>
</dbReference>
<accession>A0A137P6I9</accession>
<organism evidence="2 3">
    <name type="scientific">Conidiobolus coronatus (strain ATCC 28846 / CBS 209.66 / NRRL 28638)</name>
    <name type="common">Delacroixia coronata</name>
    <dbReference type="NCBI Taxonomy" id="796925"/>
    <lineage>
        <taxon>Eukaryota</taxon>
        <taxon>Fungi</taxon>
        <taxon>Fungi incertae sedis</taxon>
        <taxon>Zoopagomycota</taxon>
        <taxon>Entomophthoromycotina</taxon>
        <taxon>Entomophthoromycetes</taxon>
        <taxon>Entomophthorales</taxon>
        <taxon>Ancylistaceae</taxon>
        <taxon>Conidiobolus</taxon>
    </lineage>
</organism>
<dbReference type="PANTHER" id="PTHR22957">
    <property type="entry name" value="TBC1 DOMAIN FAMILY MEMBER GTPASE-ACTIVATING PROTEIN"/>
    <property type="match status" value="1"/>
</dbReference>
<dbReference type="Pfam" id="PF00566">
    <property type="entry name" value="RabGAP-TBC"/>
    <property type="match status" value="1"/>
</dbReference>